<dbReference type="RefSeq" id="WP_167177138.1">
    <property type="nucleotide sequence ID" value="NZ_BAAAEJ010000007.1"/>
</dbReference>
<keyword evidence="1" id="KW-1133">Transmembrane helix</keyword>
<protein>
    <submittedName>
        <fullName evidence="2">Uncharacterized protein</fullName>
    </submittedName>
</protein>
<accession>A0ABP3I7K9</accession>
<keyword evidence="1" id="KW-0812">Transmembrane</keyword>
<feature type="transmembrane region" description="Helical" evidence="1">
    <location>
        <begin position="6"/>
        <end position="26"/>
    </location>
</feature>
<evidence type="ECO:0000313" key="3">
    <source>
        <dbReference type="Proteomes" id="UP001500791"/>
    </source>
</evidence>
<dbReference type="EMBL" id="BAAAEJ010000007">
    <property type="protein sequence ID" value="GAA0392662.1"/>
    <property type="molecule type" value="Genomic_DNA"/>
</dbReference>
<evidence type="ECO:0000313" key="2">
    <source>
        <dbReference type="EMBL" id="GAA0392662.1"/>
    </source>
</evidence>
<feature type="transmembrane region" description="Helical" evidence="1">
    <location>
        <begin position="111"/>
        <end position="137"/>
    </location>
</feature>
<feature type="transmembrane region" description="Helical" evidence="1">
    <location>
        <begin position="86"/>
        <end position="105"/>
    </location>
</feature>
<dbReference type="Proteomes" id="UP001500791">
    <property type="component" value="Unassembled WGS sequence"/>
</dbReference>
<name>A0ABP3I7K9_9CAUL</name>
<comment type="caution">
    <text evidence="2">The sequence shown here is derived from an EMBL/GenBank/DDBJ whole genome shotgun (WGS) entry which is preliminary data.</text>
</comment>
<keyword evidence="1" id="KW-0472">Membrane</keyword>
<reference evidence="3" key="1">
    <citation type="journal article" date="2019" name="Int. J. Syst. Evol. Microbiol.">
        <title>The Global Catalogue of Microorganisms (GCM) 10K type strain sequencing project: providing services to taxonomists for standard genome sequencing and annotation.</title>
        <authorList>
            <consortium name="The Broad Institute Genomics Platform"/>
            <consortium name="The Broad Institute Genome Sequencing Center for Infectious Disease"/>
            <person name="Wu L."/>
            <person name="Ma J."/>
        </authorList>
    </citation>
    <scope>NUCLEOTIDE SEQUENCE [LARGE SCALE GENOMIC DNA]</scope>
    <source>
        <strain evidence="3">JCM 13476</strain>
    </source>
</reference>
<organism evidence="2 3">
    <name type="scientific">Brevundimonas terrae</name>
    <dbReference type="NCBI Taxonomy" id="363631"/>
    <lineage>
        <taxon>Bacteria</taxon>
        <taxon>Pseudomonadati</taxon>
        <taxon>Pseudomonadota</taxon>
        <taxon>Alphaproteobacteria</taxon>
        <taxon>Caulobacterales</taxon>
        <taxon>Caulobacteraceae</taxon>
        <taxon>Brevundimonas</taxon>
    </lineage>
</organism>
<evidence type="ECO:0000256" key="1">
    <source>
        <dbReference type="SAM" id="Phobius"/>
    </source>
</evidence>
<sequence length="140" mass="15304">MGMIFWILVFSVPLFGIVYAGFTSFLKYRQHRAMLDVLKVYAERGEAPPQDVLTALTNGFSLAEEGVNAPNRMPTGSYKAQGPMHYWSLVGLFSVFTAGFAYASWSSGPAGYPFTIVAFTMGAVAVWAMVMAIGLSVRKK</sequence>
<keyword evidence="3" id="KW-1185">Reference proteome</keyword>
<gene>
    <name evidence="2" type="ORF">GCM10009093_19060</name>
</gene>
<proteinExistence type="predicted"/>